<evidence type="ECO:0000313" key="2">
    <source>
        <dbReference type="Proteomes" id="UP000662572"/>
    </source>
</evidence>
<keyword evidence="2" id="KW-1185">Reference proteome</keyword>
<dbReference type="EMBL" id="BMZB01000002">
    <property type="protein sequence ID" value="GGZ34799.1"/>
    <property type="molecule type" value="Genomic_DNA"/>
</dbReference>
<dbReference type="Proteomes" id="UP000662572">
    <property type="component" value="Unassembled WGS sequence"/>
</dbReference>
<gene>
    <name evidence="1" type="ORF">GCM10011273_21600</name>
</gene>
<accession>A0A918UUA0</accession>
<name>A0A918UUA0_9CAUL</name>
<protein>
    <submittedName>
        <fullName evidence="1">Uncharacterized protein</fullName>
    </submittedName>
</protein>
<reference evidence="1" key="2">
    <citation type="submission" date="2020-09" db="EMBL/GenBank/DDBJ databases">
        <authorList>
            <person name="Sun Q."/>
            <person name="Kim S."/>
        </authorList>
    </citation>
    <scope>NUCLEOTIDE SEQUENCE</scope>
    <source>
        <strain evidence="1">KCTC 32296</strain>
    </source>
</reference>
<organism evidence="1 2">
    <name type="scientific">Asticcacaulis endophyticus</name>
    <dbReference type="NCBI Taxonomy" id="1395890"/>
    <lineage>
        <taxon>Bacteria</taxon>
        <taxon>Pseudomonadati</taxon>
        <taxon>Pseudomonadota</taxon>
        <taxon>Alphaproteobacteria</taxon>
        <taxon>Caulobacterales</taxon>
        <taxon>Caulobacteraceae</taxon>
        <taxon>Asticcacaulis</taxon>
    </lineage>
</organism>
<proteinExistence type="predicted"/>
<reference evidence="1" key="1">
    <citation type="journal article" date="2014" name="Int. J. Syst. Evol. Microbiol.">
        <title>Complete genome sequence of Corynebacterium casei LMG S-19264T (=DSM 44701T), isolated from a smear-ripened cheese.</title>
        <authorList>
            <consortium name="US DOE Joint Genome Institute (JGI-PGF)"/>
            <person name="Walter F."/>
            <person name="Albersmeier A."/>
            <person name="Kalinowski J."/>
            <person name="Ruckert C."/>
        </authorList>
    </citation>
    <scope>NUCLEOTIDE SEQUENCE</scope>
    <source>
        <strain evidence="1">KCTC 32296</strain>
    </source>
</reference>
<dbReference type="AlphaFoldDB" id="A0A918UUA0"/>
<comment type="caution">
    <text evidence="1">The sequence shown here is derived from an EMBL/GenBank/DDBJ whole genome shotgun (WGS) entry which is preliminary data.</text>
</comment>
<evidence type="ECO:0000313" key="1">
    <source>
        <dbReference type="EMBL" id="GGZ34799.1"/>
    </source>
</evidence>
<sequence>MCTQFIQAEIERLHYLIDGTESVVTETNPNYPLHDICQDRNYRFIAQLKFLRGEISSSELRAIDPF</sequence>